<dbReference type="Gene3D" id="3.30.450.40">
    <property type="match status" value="1"/>
</dbReference>
<organism evidence="6 7">
    <name type="scientific">Tamaricihabitans halophyticus</name>
    <dbReference type="NCBI Taxonomy" id="1262583"/>
    <lineage>
        <taxon>Bacteria</taxon>
        <taxon>Bacillati</taxon>
        <taxon>Actinomycetota</taxon>
        <taxon>Actinomycetes</taxon>
        <taxon>Pseudonocardiales</taxon>
        <taxon>Pseudonocardiaceae</taxon>
        <taxon>Tamaricihabitans</taxon>
    </lineage>
</organism>
<dbReference type="InterPro" id="IPR014757">
    <property type="entry name" value="Tscrpt_reg_IclR_C"/>
</dbReference>
<dbReference type="PROSITE" id="PS51077">
    <property type="entry name" value="HTH_ICLR"/>
    <property type="match status" value="1"/>
</dbReference>
<dbReference type="RefSeq" id="WP_132879072.1">
    <property type="nucleotide sequence ID" value="NZ_SLXQ01000011.1"/>
</dbReference>
<sequence>MADGPDNRHTPRSAGLRRDMDLLGALAERGGSAGLGTSELAERTGRQQSQVSRALAALADEGLVEREPGSRRYALGWRLFALAARTAEARLVDRAALVLRALANDLGENAHLCRLHGSTVATLLTAEPGGGIPDVHWDIADVPIAITSAGRVLLAEHTADEVAALLREAGAPATQLTSVMRRIGQAARIGYAIVDREFSATLAGASAPVRDFRGAVVAAINVSGSATALGGRLDGIGLATATAATRLSEKLGYGGNKSPTLS</sequence>
<evidence type="ECO:0000313" key="7">
    <source>
        <dbReference type="Proteomes" id="UP000294911"/>
    </source>
</evidence>
<gene>
    <name evidence="6" type="ORF">EV191_111158</name>
</gene>
<keyword evidence="1" id="KW-0805">Transcription regulation</keyword>
<evidence type="ECO:0000256" key="3">
    <source>
        <dbReference type="ARBA" id="ARBA00023163"/>
    </source>
</evidence>
<evidence type="ECO:0000256" key="1">
    <source>
        <dbReference type="ARBA" id="ARBA00023015"/>
    </source>
</evidence>
<comment type="caution">
    <text evidence="6">The sequence shown here is derived from an EMBL/GenBank/DDBJ whole genome shotgun (WGS) entry which is preliminary data.</text>
</comment>
<dbReference type="CDD" id="cd00090">
    <property type="entry name" value="HTH_ARSR"/>
    <property type="match status" value="1"/>
</dbReference>
<dbReference type="AlphaFoldDB" id="A0A4R2QFN4"/>
<dbReference type="InterPro" id="IPR036388">
    <property type="entry name" value="WH-like_DNA-bd_sf"/>
</dbReference>
<evidence type="ECO:0000259" key="4">
    <source>
        <dbReference type="PROSITE" id="PS51077"/>
    </source>
</evidence>
<dbReference type="Gene3D" id="1.10.10.10">
    <property type="entry name" value="Winged helix-like DNA-binding domain superfamily/Winged helix DNA-binding domain"/>
    <property type="match status" value="1"/>
</dbReference>
<dbReference type="GO" id="GO:0045892">
    <property type="term" value="P:negative regulation of DNA-templated transcription"/>
    <property type="evidence" value="ECO:0007669"/>
    <property type="project" value="TreeGrafter"/>
</dbReference>
<dbReference type="InterPro" id="IPR029016">
    <property type="entry name" value="GAF-like_dom_sf"/>
</dbReference>
<keyword evidence="3" id="KW-0804">Transcription</keyword>
<dbReference type="SMART" id="SM00346">
    <property type="entry name" value="HTH_ICLR"/>
    <property type="match status" value="1"/>
</dbReference>
<dbReference type="InterPro" id="IPR050707">
    <property type="entry name" value="HTH_MetabolicPath_Reg"/>
</dbReference>
<dbReference type="InterPro" id="IPR005471">
    <property type="entry name" value="Tscrpt_reg_IclR_N"/>
</dbReference>
<evidence type="ECO:0000259" key="5">
    <source>
        <dbReference type="PROSITE" id="PS51078"/>
    </source>
</evidence>
<keyword evidence="2" id="KW-0238">DNA-binding</keyword>
<dbReference type="Pfam" id="PF12802">
    <property type="entry name" value="MarR_2"/>
    <property type="match status" value="1"/>
</dbReference>
<name>A0A4R2QFN4_9PSEU</name>
<dbReference type="Proteomes" id="UP000294911">
    <property type="component" value="Unassembled WGS sequence"/>
</dbReference>
<dbReference type="OrthoDB" id="4924204at2"/>
<dbReference type="SUPFAM" id="SSF55781">
    <property type="entry name" value="GAF domain-like"/>
    <property type="match status" value="1"/>
</dbReference>
<protein>
    <submittedName>
        <fullName evidence="6">IclR family transcriptional regulator</fullName>
    </submittedName>
</protein>
<dbReference type="EMBL" id="SLXQ01000011">
    <property type="protein sequence ID" value="TCP47953.1"/>
    <property type="molecule type" value="Genomic_DNA"/>
</dbReference>
<keyword evidence="7" id="KW-1185">Reference proteome</keyword>
<dbReference type="PANTHER" id="PTHR30136:SF39">
    <property type="entry name" value="TRANSCRIPTIONAL REGULATORY PROTEIN"/>
    <property type="match status" value="1"/>
</dbReference>
<accession>A0A4R2QFN4</accession>
<dbReference type="PANTHER" id="PTHR30136">
    <property type="entry name" value="HELIX-TURN-HELIX TRANSCRIPTIONAL REGULATOR, ICLR FAMILY"/>
    <property type="match status" value="1"/>
</dbReference>
<dbReference type="InterPro" id="IPR036390">
    <property type="entry name" value="WH_DNA-bd_sf"/>
</dbReference>
<proteinExistence type="predicted"/>
<evidence type="ECO:0000313" key="6">
    <source>
        <dbReference type="EMBL" id="TCP47953.1"/>
    </source>
</evidence>
<feature type="domain" description="HTH iclR-type" evidence="4">
    <location>
        <begin position="13"/>
        <end position="77"/>
    </location>
</feature>
<dbReference type="GO" id="GO:0003677">
    <property type="term" value="F:DNA binding"/>
    <property type="evidence" value="ECO:0007669"/>
    <property type="project" value="UniProtKB-KW"/>
</dbReference>
<dbReference type="PROSITE" id="PS51078">
    <property type="entry name" value="ICLR_ED"/>
    <property type="match status" value="1"/>
</dbReference>
<dbReference type="InterPro" id="IPR000835">
    <property type="entry name" value="HTH_MarR-typ"/>
</dbReference>
<dbReference type="SUPFAM" id="SSF46785">
    <property type="entry name" value="Winged helix' DNA-binding domain"/>
    <property type="match status" value="1"/>
</dbReference>
<dbReference type="InterPro" id="IPR011991">
    <property type="entry name" value="ArsR-like_HTH"/>
</dbReference>
<feature type="domain" description="IclR-ED" evidence="5">
    <location>
        <begin position="78"/>
        <end position="253"/>
    </location>
</feature>
<dbReference type="GO" id="GO:0003700">
    <property type="term" value="F:DNA-binding transcription factor activity"/>
    <property type="evidence" value="ECO:0007669"/>
    <property type="project" value="InterPro"/>
</dbReference>
<dbReference type="Pfam" id="PF01614">
    <property type="entry name" value="IclR_C"/>
    <property type="match status" value="1"/>
</dbReference>
<evidence type="ECO:0000256" key="2">
    <source>
        <dbReference type="ARBA" id="ARBA00023125"/>
    </source>
</evidence>
<reference evidence="6 7" key="1">
    <citation type="submission" date="2019-03" db="EMBL/GenBank/DDBJ databases">
        <title>Genomic Encyclopedia of Type Strains, Phase IV (KMG-IV): sequencing the most valuable type-strain genomes for metagenomic binning, comparative biology and taxonomic classification.</title>
        <authorList>
            <person name="Goeker M."/>
        </authorList>
    </citation>
    <scope>NUCLEOTIDE SEQUENCE [LARGE SCALE GENOMIC DNA]</scope>
    <source>
        <strain evidence="6 7">DSM 45765</strain>
    </source>
</reference>